<dbReference type="RefSeq" id="WP_290141604.1">
    <property type="nucleotide sequence ID" value="NZ_CP101620.1"/>
</dbReference>
<name>A0ABY5I497_9FIRM</name>
<keyword evidence="1" id="KW-1133">Transmembrane helix</keyword>
<evidence type="ECO:0000313" key="3">
    <source>
        <dbReference type="Proteomes" id="UP001060112"/>
    </source>
</evidence>
<feature type="transmembrane region" description="Helical" evidence="1">
    <location>
        <begin position="74"/>
        <end position="96"/>
    </location>
</feature>
<dbReference type="EMBL" id="CP101620">
    <property type="protein sequence ID" value="UTY40178.1"/>
    <property type="molecule type" value="Genomic_DNA"/>
</dbReference>
<sequence length="152" mass="17951">MFEYESEIIIAIRGSQEPALERIIKDTKEVYNLCNEIKQLLAITGNIMLNVFIAVSIILIVFFIFFIQQHIYPLAFIFFIFAAILVFLVVFLRLILSVDASNWIDCLRDDEAFVMNRFLKSQHIQIELKDQTILKYLKHRHKKEIVVIDEEK</sequence>
<evidence type="ECO:0000313" key="2">
    <source>
        <dbReference type="EMBL" id="UTY40178.1"/>
    </source>
</evidence>
<keyword evidence="3" id="KW-1185">Reference proteome</keyword>
<evidence type="ECO:0000256" key="1">
    <source>
        <dbReference type="SAM" id="Phobius"/>
    </source>
</evidence>
<proteinExistence type="predicted"/>
<accession>A0ABY5I497</accession>
<gene>
    <name evidence="2" type="ORF">NMU03_05100</name>
</gene>
<feature type="transmembrane region" description="Helical" evidence="1">
    <location>
        <begin position="47"/>
        <end position="68"/>
    </location>
</feature>
<protein>
    <submittedName>
        <fullName evidence="2">Uncharacterized protein</fullName>
    </submittedName>
</protein>
<organism evidence="2 3">
    <name type="scientific">Allocoprobacillus halotolerans</name>
    <dbReference type="NCBI Taxonomy" id="2944914"/>
    <lineage>
        <taxon>Bacteria</taxon>
        <taxon>Bacillati</taxon>
        <taxon>Bacillota</taxon>
        <taxon>Erysipelotrichia</taxon>
        <taxon>Erysipelotrichales</taxon>
        <taxon>Erysipelotrichaceae</taxon>
        <taxon>Allocoprobacillus</taxon>
    </lineage>
</organism>
<keyword evidence="1" id="KW-0812">Transmembrane</keyword>
<keyword evidence="1" id="KW-0472">Membrane</keyword>
<dbReference type="Proteomes" id="UP001060112">
    <property type="component" value="Chromosome"/>
</dbReference>
<reference evidence="2" key="1">
    <citation type="submission" date="2022-07" db="EMBL/GenBank/DDBJ databases">
        <title>Faecal culturing of patients with breast cancer.</title>
        <authorList>
            <person name="Teng N.M.Y."/>
            <person name="Kiu R."/>
            <person name="Evans R."/>
            <person name="Baker D.J."/>
            <person name="Zenner C."/>
            <person name="Robinson S.D."/>
            <person name="Hall L.J."/>
        </authorList>
    </citation>
    <scope>NUCLEOTIDE SEQUENCE</scope>
    <source>
        <strain evidence="2">LH1062</strain>
    </source>
</reference>